<organism evidence="1">
    <name type="scientific">Tanacetum cinerariifolium</name>
    <name type="common">Dalmatian daisy</name>
    <name type="synonym">Chrysanthemum cinerariifolium</name>
    <dbReference type="NCBI Taxonomy" id="118510"/>
    <lineage>
        <taxon>Eukaryota</taxon>
        <taxon>Viridiplantae</taxon>
        <taxon>Streptophyta</taxon>
        <taxon>Embryophyta</taxon>
        <taxon>Tracheophyta</taxon>
        <taxon>Spermatophyta</taxon>
        <taxon>Magnoliopsida</taxon>
        <taxon>eudicotyledons</taxon>
        <taxon>Gunneridae</taxon>
        <taxon>Pentapetalae</taxon>
        <taxon>asterids</taxon>
        <taxon>campanulids</taxon>
        <taxon>Asterales</taxon>
        <taxon>Asteraceae</taxon>
        <taxon>Asteroideae</taxon>
        <taxon>Anthemideae</taxon>
        <taxon>Anthemidinae</taxon>
        <taxon>Tanacetum</taxon>
    </lineage>
</organism>
<proteinExistence type="predicted"/>
<reference evidence="1" key="1">
    <citation type="journal article" date="2019" name="Sci. Rep.">
        <title>Draft genome of Tanacetum cinerariifolium, the natural source of mosquito coil.</title>
        <authorList>
            <person name="Yamashiro T."/>
            <person name="Shiraishi A."/>
            <person name="Satake H."/>
            <person name="Nakayama K."/>
        </authorList>
    </citation>
    <scope>NUCLEOTIDE SEQUENCE</scope>
</reference>
<accession>A0A699R687</accession>
<evidence type="ECO:0000313" key="1">
    <source>
        <dbReference type="EMBL" id="GFC79452.1"/>
    </source>
</evidence>
<comment type="caution">
    <text evidence="1">The sequence shown here is derived from an EMBL/GenBank/DDBJ whole genome shotgun (WGS) entry which is preliminary data.</text>
</comment>
<protein>
    <submittedName>
        <fullName evidence="1">Uncharacterized protein</fullName>
    </submittedName>
</protein>
<sequence length="220" mass="25419">MRDLKREVGYGITDSWDEIVETLQGAPISTNMEPAGGFRADYGFVATVDREIMRDLKREVGYGITDSWDEIVETLQGAPVSTNMELGRYVREFETRVIQDTYEIYMRLNDEQTERQLLAGRLNMLFRDRRAHAYTRQLMETEARMSREAWVQATDASDLVHGKVMSLRTTVLGQMSEIRELQAANRRRQTVISELLRIDHRRSIEISELRTALQGQVTAL</sequence>
<dbReference type="EMBL" id="BKCJ011070572">
    <property type="protein sequence ID" value="GFC79452.1"/>
    <property type="molecule type" value="Genomic_DNA"/>
</dbReference>
<name>A0A699R687_TANCI</name>
<dbReference type="AlphaFoldDB" id="A0A699R687"/>
<gene>
    <name evidence="1" type="ORF">Tci_851422</name>
</gene>